<reference evidence="8 9" key="2">
    <citation type="submission" date="2024-01" db="EMBL/GenBank/DDBJ databases">
        <title>Comparative genomics of Cryptococcus and Kwoniella reveals pathogenesis evolution and contrasting modes of karyotype evolution via chromosome fusion or intercentromeric recombination.</title>
        <authorList>
            <person name="Coelho M.A."/>
            <person name="David-Palma M."/>
            <person name="Shea T."/>
            <person name="Bowers K."/>
            <person name="Mcginley-Smith S."/>
            <person name="Mohammad A.W."/>
            <person name="Gnirke A."/>
            <person name="Yurkov A.M."/>
            <person name="Nowrousian M."/>
            <person name="Sun S."/>
            <person name="Cuomo C.A."/>
            <person name="Heitman J."/>
        </authorList>
    </citation>
    <scope>NUCLEOTIDE SEQUENCE [LARGE SCALE GENOMIC DNA]</scope>
    <source>
        <strain evidence="8 9">IND107</strain>
    </source>
</reference>
<dbReference type="Proteomes" id="UP000054399">
    <property type="component" value="Unassembled WGS sequence"/>
</dbReference>
<dbReference type="RefSeq" id="XP_066615731.1">
    <property type="nucleotide sequence ID" value="XM_066755445.1"/>
</dbReference>
<feature type="transmembrane region" description="Helical" evidence="6">
    <location>
        <begin position="53"/>
        <end position="77"/>
    </location>
</feature>
<feature type="transmembrane region" description="Helical" evidence="6">
    <location>
        <begin position="493"/>
        <end position="513"/>
    </location>
</feature>
<comment type="caution">
    <text evidence="8">The sequence shown here is derived from an EMBL/GenBank/DDBJ whole genome shotgun (WGS) entry which is preliminary data.</text>
</comment>
<protein>
    <recommendedName>
        <fullName evidence="7">Major facilitator superfamily (MFS) profile domain-containing protein</fullName>
    </recommendedName>
</protein>
<feature type="domain" description="Major facilitator superfamily (MFS) profile" evidence="7">
    <location>
        <begin position="55"/>
        <end position="529"/>
    </location>
</feature>
<accession>A0ABR3BYM7</accession>
<evidence type="ECO:0000313" key="9">
    <source>
        <dbReference type="Proteomes" id="UP000054399"/>
    </source>
</evidence>
<feature type="transmembrane region" description="Helical" evidence="6">
    <location>
        <begin position="183"/>
        <end position="201"/>
    </location>
</feature>
<dbReference type="InterPro" id="IPR036259">
    <property type="entry name" value="MFS_trans_sf"/>
</dbReference>
<keyword evidence="4 6" id="KW-0472">Membrane</keyword>
<evidence type="ECO:0000259" key="7">
    <source>
        <dbReference type="PROSITE" id="PS50850"/>
    </source>
</evidence>
<keyword evidence="3 6" id="KW-1133">Transmembrane helix</keyword>
<feature type="transmembrane region" description="Helical" evidence="6">
    <location>
        <begin position="463"/>
        <end position="481"/>
    </location>
</feature>
<dbReference type="InterPro" id="IPR020846">
    <property type="entry name" value="MFS_dom"/>
</dbReference>
<feature type="compositionally biased region" description="Polar residues" evidence="5">
    <location>
        <begin position="1"/>
        <end position="12"/>
    </location>
</feature>
<gene>
    <name evidence="8" type="ORF">I308_100882</name>
</gene>
<organism evidence="8 9">
    <name type="scientific">Cryptococcus tetragattii IND107</name>
    <dbReference type="NCBI Taxonomy" id="1296105"/>
    <lineage>
        <taxon>Eukaryota</taxon>
        <taxon>Fungi</taxon>
        <taxon>Dikarya</taxon>
        <taxon>Basidiomycota</taxon>
        <taxon>Agaricomycotina</taxon>
        <taxon>Tremellomycetes</taxon>
        <taxon>Tremellales</taxon>
        <taxon>Cryptococcaceae</taxon>
        <taxon>Cryptococcus</taxon>
        <taxon>Cryptococcus gattii species complex</taxon>
    </lineage>
</organism>
<keyword evidence="9" id="KW-1185">Reference proteome</keyword>
<dbReference type="InterPro" id="IPR011701">
    <property type="entry name" value="MFS"/>
</dbReference>
<proteinExistence type="predicted"/>
<evidence type="ECO:0000313" key="8">
    <source>
        <dbReference type="EMBL" id="KAL0253510.1"/>
    </source>
</evidence>
<dbReference type="PROSITE" id="PS50850">
    <property type="entry name" value="MFS"/>
    <property type="match status" value="1"/>
</dbReference>
<evidence type="ECO:0000256" key="1">
    <source>
        <dbReference type="ARBA" id="ARBA00004141"/>
    </source>
</evidence>
<feature type="transmembrane region" description="Helical" evidence="6">
    <location>
        <begin position="89"/>
        <end position="109"/>
    </location>
</feature>
<comment type="subcellular location">
    <subcellularLocation>
        <location evidence="1">Membrane</location>
        <topology evidence="1">Multi-pass membrane protein</topology>
    </subcellularLocation>
</comment>
<evidence type="ECO:0000256" key="5">
    <source>
        <dbReference type="SAM" id="MobiDB-lite"/>
    </source>
</evidence>
<name>A0ABR3BYM7_9TREE</name>
<sequence>MPELSNIASSNRSDIESQQQNHQGHHSNVLRDGRDPSLPANHPINALSARRKFFILCILSYSGFLANFGIAIIQVAFPTLGAAFGVAPSMIPNTIGYYLLGFAVGPLFWNPLSKTVGRRPVYLAGSAIYIPCVIWMALSPSYKCFAVSRLFAGLTSSFSQTVPPATIADIFIKEVRGHKMSMYAVAVVIAPAVAPLFSGIIVEKTNWHVLFWLVLGLAVVQCLLYFFVVPETLWNEDFSTPLQGIEAQPFAPSSPSPLPRESYNKDDSSKPVIKHLEEVHEAPTVVPGHVGPAWMPWKRPMEYLKVCLSPFLMLRYITIVIPSIYYGSLFAWSIGITIVMPQKFEGPPYNFATIPLGTAFLAFGLGGILGKWSGGLVGDKTCSYLERKYGHRQPEHRLWALIPILPFMFVSLVIVGIVTSKELHWIGFLIGGGLFFFCLSAATGLLQTYVLEGYMSRSMDTQAVFIFFKSIWGFAIPFFVYNWGEDHGFFEEYITQGALAAGVGAILCAVFIWKGYEIRKWQGMPISPL</sequence>
<dbReference type="EMBL" id="ATAM02000002">
    <property type="protein sequence ID" value="KAL0253510.1"/>
    <property type="molecule type" value="Genomic_DNA"/>
</dbReference>
<keyword evidence="2 6" id="KW-0812">Transmembrane</keyword>
<dbReference type="Pfam" id="PF07690">
    <property type="entry name" value="MFS_1"/>
    <property type="match status" value="1"/>
</dbReference>
<evidence type="ECO:0000256" key="4">
    <source>
        <dbReference type="ARBA" id="ARBA00023136"/>
    </source>
</evidence>
<feature type="transmembrane region" description="Helical" evidence="6">
    <location>
        <begin position="352"/>
        <end position="377"/>
    </location>
</feature>
<feature type="transmembrane region" description="Helical" evidence="6">
    <location>
        <begin position="314"/>
        <end position="340"/>
    </location>
</feature>
<feature type="transmembrane region" description="Helical" evidence="6">
    <location>
        <begin position="398"/>
        <end position="419"/>
    </location>
</feature>
<feature type="transmembrane region" description="Helical" evidence="6">
    <location>
        <begin position="207"/>
        <end position="228"/>
    </location>
</feature>
<dbReference type="PANTHER" id="PTHR23502:SF185">
    <property type="entry name" value="MAJOR FACILITATOR SUPERFAMILY (MFS) PROFILE DOMAIN-CONTAINING PROTEIN"/>
    <property type="match status" value="1"/>
</dbReference>
<evidence type="ECO:0000256" key="6">
    <source>
        <dbReference type="SAM" id="Phobius"/>
    </source>
</evidence>
<feature type="region of interest" description="Disordered" evidence="5">
    <location>
        <begin position="248"/>
        <end position="268"/>
    </location>
</feature>
<dbReference type="PANTHER" id="PTHR23502">
    <property type="entry name" value="MAJOR FACILITATOR SUPERFAMILY"/>
    <property type="match status" value="1"/>
</dbReference>
<reference evidence="9" key="1">
    <citation type="submission" date="2015-01" db="EMBL/GenBank/DDBJ databases">
        <title>The Genome Sequence of Cryptococcus gattii MMRL2647.</title>
        <authorList>
            <consortium name="The Broad Institute Genomics Platform"/>
            <person name="Cuomo C."/>
            <person name="Litvintseva A."/>
            <person name="Chen Y."/>
            <person name="Heitman J."/>
            <person name="Sun S."/>
            <person name="Springer D."/>
            <person name="Dromer F."/>
            <person name="Young S."/>
            <person name="Zeng Q."/>
            <person name="Gargeya S."/>
            <person name="Abouelleil A."/>
            <person name="Alvarado L."/>
            <person name="Chapman S.B."/>
            <person name="Gainer-Dewar J."/>
            <person name="Goldberg J."/>
            <person name="Griggs A."/>
            <person name="Gujja S."/>
            <person name="Hansen M."/>
            <person name="Howarth C."/>
            <person name="Imamovic A."/>
            <person name="Larimer J."/>
            <person name="Murphy C."/>
            <person name="Naylor J."/>
            <person name="Pearson M."/>
            <person name="Priest M."/>
            <person name="Roberts A."/>
            <person name="Saif S."/>
            <person name="Shea T."/>
            <person name="Sykes S."/>
            <person name="Wortman J."/>
            <person name="Nusbaum C."/>
            <person name="Birren B."/>
        </authorList>
    </citation>
    <scope>NUCLEOTIDE SEQUENCE [LARGE SCALE GENOMIC DNA]</scope>
    <source>
        <strain evidence="9">IND107</strain>
    </source>
</reference>
<evidence type="ECO:0000256" key="2">
    <source>
        <dbReference type="ARBA" id="ARBA00022692"/>
    </source>
</evidence>
<feature type="transmembrane region" description="Helical" evidence="6">
    <location>
        <begin position="425"/>
        <end position="451"/>
    </location>
</feature>
<feature type="region of interest" description="Disordered" evidence="5">
    <location>
        <begin position="1"/>
        <end position="36"/>
    </location>
</feature>
<dbReference type="Gene3D" id="1.20.1250.20">
    <property type="entry name" value="MFS general substrate transporter like domains"/>
    <property type="match status" value="1"/>
</dbReference>
<dbReference type="SUPFAM" id="SSF103473">
    <property type="entry name" value="MFS general substrate transporter"/>
    <property type="match status" value="1"/>
</dbReference>
<evidence type="ECO:0000256" key="3">
    <source>
        <dbReference type="ARBA" id="ARBA00022989"/>
    </source>
</evidence>
<dbReference type="GeneID" id="91987740"/>